<dbReference type="PANTHER" id="PTHR30461:SF23">
    <property type="entry name" value="DNA RECOMBINASE-RELATED"/>
    <property type="match status" value="1"/>
</dbReference>
<feature type="active site" description="O-(5'-phospho-DNA)-serine intermediate" evidence="4">
    <location>
        <position position="10"/>
    </location>
</feature>
<dbReference type="Proteomes" id="UP000186666">
    <property type="component" value="Unassembled WGS sequence"/>
</dbReference>
<organism evidence="7 8">
    <name type="scientific">Paenibacillus macquariensis</name>
    <dbReference type="NCBI Taxonomy" id="948756"/>
    <lineage>
        <taxon>Bacteria</taxon>
        <taxon>Bacillati</taxon>
        <taxon>Bacillota</taxon>
        <taxon>Bacilli</taxon>
        <taxon>Bacillales</taxon>
        <taxon>Paenibacillaceae</taxon>
        <taxon>Paenibacillus</taxon>
    </lineage>
</organism>
<dbReference type="PROSITE" id="PS00397">
    <property type="entry name" value="RECOMBINASES_1"/>
    <property type="match status" value="1"/>
</dbReference>
<evidence type="ECO:0000259" key="6">
    <source>
        <dbReference type="PROSITE" id="PS51737"/>
    </source>
</evidence>
<evidence type="ECO:0000256" key="1">
    <source>
        <dbReference type="ARBA" id="ARBA00022908"/>
    </source>
</evidence>
<evidence type="ECO:0000259" key="5">
    <source>
        <dbReference type="PROSITE" id="PS51736"/>
    </source>
</evidence>
<dbReference type="CDD" id="cd03768">
    <property type="entry name" value="SR_ResInv"/>
    <property type="match status" value="1"/>
</dbReference>
<dbReference type="Pfam" id="PF13408">
    <property type="entry name" value="Zn_ribbon_recom"/>
    <property type="match status" value="1"/>
</dbReference>
<dbReference type="RefSeq" id="WP_068586846.1">
    <property type="nucleotide sequence ID" value="NZ_FTNK01000005.1"/>
</dbReference>
<dbReference type="SMART" id="SM00857">
    <property type="entry name" value="Resolvase"/>
    <property type="match status" value="1"/>
</dbReference>
<feature type="domain" description="Recombinase" evidence="6">
    <location>
        <begin position="157"/>
        <end position="277"/>
    </location>
</feature>
<keyword evidence="1" id="KW-0229">DNA integration</keyword>
<dbReference type="InterPro" id="IPR038109">
    <property type="entry name" value="DNA_bind_recomb_sf"/>
</dbReference>
<dbReference type="InterPro" id="IPR011109">
    <property type="entry name" value="DNA_bind_recombinase_dom"/>
</dbReference>
<keyword evidence="2" id="KW-0238">DNA-binding</keyword>
<dbReference type="PROSITE" id="PS51736">
    <property type="entry name" value="RECOMBINASES_3"/>
    <property type="match status" value="1"/>
</dbReference>
<sequence>MRVAAYIRVSTDEQVEQGNSLAEQEERLKAYCVSMVWDEPVIFSDDGVSAKNTKRPLLRKMIKRIENREFDLVLTTKIDRLGRNLLDLLQMVNFFKEYDCDYASSTEKFDTSTSVGRMTLQLLGTFAEFERERTSERVKDNMISLAKNTNKALGIACYGYFIKDGLYAINEDEAKHVRYMFELAEQGHGHRMIAKLLNESGSTTRKGKMWDQVNVKRLISNEMLSGVMIYNKRENKNGKTVIRDKSKWITNEDNHPAIIPLEKFEKIQLIFKARSRSHKHADNESYLLTGLVKCKHCGGNMKGSTARYQRTSGNYAYFRYICSSYVLGYGCKHHAFHRDPFEKHIIEEIEKAYYTSEKNLNLKIAMTVTDEDEKEDIKRQLTRIDKRIQKQIEAYENDLISANDLKVASSRVDGERILLYEKLEELEKKKGNVQGVKSNIKKLLGDVTGTDRLKAKKALALLIEKIVVEDGKLVDITWR</sequence>
<protein>
    <submittedName>
        <fullName evidence="7">Site-specific DNA recombinase</fullName>
    </submittedName>
</protein>
<evidence type="ECO:0000256" key="4">
    <source>
        <dbReference type="PROSITE-ProRule" id="PRU10137"/>
    </source>
</evidence>
<proteinExistence type="predicted"/>
<dbReference type="PANTHER" id="PTHR30461">
    <property type="entry name" value="DNA-INVERTASE FROM LAMBDOID PROPHAGE"/>
    <property type="match status" value="1"/>
</dbReference>
<keyword evidence="3" id="KW-0233">DNA recombination</keyword>
<dbReference type="InterPro" id="IPR025827">
    <property type="entry name" value="Zn_ribbon_recom_dom"/>
</dbReference>
<evidence type="ECO:0000256" key="3">
    <source>
        <dbReference type="ARBA" id="ARBA00023172"/>
    </source>
</evidence>
<dbReference type="InterPro" id="IPR050639">
    <property type="entry name" value="SSR_resolvase"/>
</dbReference>
<dbReference type="InterPro" id="IPR006119">
    <property type="entry name" value="Resolv_N"/>
</dbReference>
<comment type="caution">
    <text evidence="7">The sequence shown here is derived from an EMBL/GenBank/DDBJ whole genome shotgun (WGS) entry which is preliminary data.</text>
</comment>
<keyword evidence="8" id="KW-1185">Reference proteome</keyword>
<evidence type="ECO:0000256" key="2">
    <source>
        <dbReference type="ARBA" id="ARBA00023125"/>
    </source>
</evidence>
<dbReference type="EMBL" id="FTNK01000005">
    <property type="protein sequence ID" value="SIQ92475.1"/>
    <property type="molecule type" value="Genomic_DNA"/>
</dbReference>
<dbReference type="Pfam" id="PF00239">
    <property type="entry name" value="Resolvase"/>
    <property type="match status" value="1"/>
</dbReference>
<dbReference type="SUPFAM" id="SSF53041">
    <property type="entry name" value="Resolvase-like"/>
    <property type="match status" value="1"/>
</dbReference>
<gene>
    <name evidence="7" type="ORF">SAMN05421578_10575</name>
</gene>
<evidence type="ECO:0000313" key="8">
    <source>
        <dbReference type="Proteomes" id="UP000186666"/>
    </source>
</evidence>
<name>A0ABY1JX18_9BACL</name>
<accession>A0ABY1JX18</accession>
<feature type="domain" description="Resolvase/invertase-type recombinase catalytic" evidence="5">
    <location>
        <begin position="2"/>
        <end position="149"/>
    </location>
</feature>
<reference evidence="7 8" key="1">
    <citation type="submission" date="2017-01" db="EMBL/GenBank/DDBJ databases">
        <authorList>
            <person name="Varghese N."/>
            <person name="Submissions S."/>
        </authorList>
    </citation>
    <scope>NUCLEOTIDE SEQUENCE [LARGE SCALE GENOMIC DNA]</scope>
    <source>
        <strain evidence="7 8">ATCC 23464</strain>
    </source>
</reference>
<dbReference type="PROSITE" id="PS51737">
    <property type="entry name" value="RECOMBINASE_DNA_BIND"/>
    <property type="match status" value="1"/>
</dbReference>
<dbReference type="InterPro" id="IPR006118">
    <property type="entry name" value="Recombinase_CS"/>
</dbReference>
<evidence type="ECO:0000313" key="7">
    <source>
        <dbReference type="EMBL" id="SIQ92475.1"/>
    </source>
</evidence>
<dbReference type="Gene3D" id="3.40.50.1390">
    <property type="entry name" value="Resolvase, N-terminal catalytic domain"/>
    <property type="match status" value="1"/>
</dbReference>
<dbReference type="Pfam" id="PF07508">
    <property type="entry name" value="Recombinase"/>
    <property type="match status" value="1"/>
</dbReference>
<dbReference type="Gene3D" id="3.90.1750.20">
    <property type="entry name" value="Putative Large Serine Recombinase, Chain B, Domain 2"/>
    <property type="match status" value="1"/>
</dbReference>
<dbReference type="InterPro" id="IPR036162">
    <property type="entry name" value="Resolvase-like_N_sf"/>
</dbReference>